<dbReference type="EMBL" id="KV449016">
    <property type="protein sequence ID" value="OAX32412.1"/>
    <property type="molecule type" value="Genomic_DNA"/>
</dbReference>
<evidence type="ECO:0000313" key="3">
    <source>
        <dbReference type="Proteomes" id="UP000092154"/>
    </source>
</evidence>
<dbReference type="Proteomes" id="UP000092154">
    <property type="component" value="Unassembled WGS sequence"/>
</dbReference>
<keyword evidence="3" id="KW-1185">Reference proteome</keyword>
<evidence type="ECO:0000256" key="1">
    <source>
        <dbReference type="SAM" id="MobiDB-lite"/>
    </source>
</evidence>
<accession>A0A1B7MII8</accession>
<feature type="region of interest" description="Disordered" evidence="1">
    <location>
        <begin position="1"/>
        <end position="24"/>
    </location>
</feature>
<gene>
    <name evidence="2" type="ORF">K503DRAFT_608843</name>
</gene>
<reference evidence="2 3" key="1">
    <citation type="submission" date="2016-06" db="EMBL/GenBank/DDBJ databases">
        <title>Comparative genomics of the ectomycorrhizal sister species Rhizopogon vinicolor and Rhizopogon vesiculosus (Basidiomycota: Boletales) reveals a divergence of the mating type B locus.</title>
        <authorList>
            <consortium name="DOE Joint Genome Institute"/>
            <person name="Mujic A.B."/>
            <person name="Kuo A."/>
            <person name="Tritt A."/>
            <person name="Lipzen A."/>
            <person name="Chen C."/>
            <person name="Johnson J."/>
            <person name="Sharma A."/>
            <person name="Barry K."/>
            <person name="Grigoriev I.V."/>
            <person name="Spatafora J.W."/>
        </authorList>
    </citation>
    <scope>NUCLEOTIDE SEQUENCE [LARGE SCALE GENOMIC DNA]</scope>
    <source>
        <strain evidence="2 3">AM-OR11-026</strain>
    </source>
</reference>
<evidence type="ECO:0000313" key="2">
    <source>
        <dbReference type="EMBL" id="OAX32412.1"/>
    </source>
</evidence>
<feature type="compositionally biased region" description="Low complexity" evidence="1">
    <location>
        <begin position="1"/>
        <end position="11"/>
    </location>
</feature>
<protein>
    <submittedName>
        <fullName evidence="2">Uncharacterized protein</fullName>
    </submittedName>
</protein>
<dbReference type="InParanoid" id="A0A1B7MII8"/>
<sequence length="88" mass="9106">MLNLSSLLGPSTGPPPSGLVSNGFITSHTARQCHQGTNAGPPGSPQSAATSLLHHIPPTTADLATTCAFLEEEVDHIMTRPHTVTVIL</sequence>
<dbReference type="AlphaFoldDB" id="A0A1B7MII8"/>
<organism evidence="2 3">
    <name type="scientific">Rhizopogon vinicolor AM-OR11-026</name>
    <dbReference type="NCBI Taxonomy" id="1314800"/>
    <lineage>
        <taxon>Eukaryota</taxon>
        <taxon>Fungi</taxon>
        <taxon>Dikarya</taxon>
        <taxon>Basidiomycota</taxon>
        <taxon>Agaricomycotina</taxon>
        <taxon>Agaricomycetes</taxon>
        <taxon>Agaricomycetidae</taxon>
        <taxon>Boletales</taxon>
        <taxon>Suillineae</taxon>
        <taxon>Rhizopogonaceae</taxon>
        <taxon>Rhizopogon</taxon>
    </lineage>
</organism>
<proteinExistence type="predicted"/>
<name>A0A1B7MII8_9AGAM</name>